<evidence type="ECO:0000256" key="1">
    <source>
        <dbReference type="ARBA" id="ARBA00022679"/>
    </source>
</evidence>
<sequence length="154" mass="16502">MIDIHEARADDRAEILRVAQSSGLFLSAEIPVFAQSFDAWCPGDPDEATLWLIAEGGGGAAMVTPEVMSDNVWNMLFIAVARERQRQGIASALLAAVEGRVAAVGGRMILVDTADADDYVAARLFYGACGYQQVGRVPGYYGDDVARISFAKTL</sequence>
<evidence type="ECO:0000313" key="4">
    <source>
        <dbReference type="Proteomes" id="UP000049222"/>
    </source>
</evidence>
<dbReference type="EMBL" id="CXSU01000005">
    <property type="protein sequence ID" value="CTQ48190.1"/>
    <property type="molecule type" value="Genomic_DNA"/>
</dbReference>
<protein>
    <submittedName>
        <fullName evidence="3">Ribosomal-protein-alanine acetyltransferase</fullName>
    </submittedName>
</protein>
<evidence type="ECO:0000259" key="2">
    <source>
        <dbReference type="PROSITE" id="PS51186"/>
    </source>
</evidence>
<dbReference type="Proteomes" id="UP000049222">
    <property type="component" value="Unassembled WGS sequence"/>
</dbReference>
<dbReference type="SUPFAM" id="SSF55729">
    <property type="entry name" value="Acyl-CoA N-acyltransferases (Nat)"/>
    <property type="match status" value="1"/>
</dbReference>
<dbReference type="GO" id="GO:0008080">
    <property type="term" value="F:N-acetyltransferase activity"/>
    <property type="evidence" value="ECO:0007669"/>
    <property type="project" value="InterPro"/>
</dbReference>
<dbReference type="Gene3D" id="3.40.630.30">
    <property type="match status" value="1"/>
</dbReference>
<dbReference type="STRING" id="420998.JDO7802_00192"/>
<dbReference type="Pfam" id="PF13508">
    <property type="entry name" value="Acetyltransf_7"/>
    <property type="match status" value="1"/>
</dbReference>
<reference evidence="3 4" key="1">
    <citation type="submission" date="2015-07" db="EMBL/GenBank/DDBJ databases">
        <authorList>
            <person name="Noorani M."/>
        </authorList>
    </citation>
    <scope>NUCLEOTIDE SEQUENCE [LARGE SCALE GENOMIC DNA]</scope>
    <source>
        <strain evidence="3 4">CECT 7802</strain>
    </source>
</reference>
<keyword evidence="1 3" id="KW-0808">Transferase</keyword>
<dbReference type="AlphaFoldDB" id="A0A0M6YDY4"/>
<organism evidence="3 4">
    <name type="scientific">Jannaschia donghaensis</name>
    <dbReference type="NCBI Taxonomy" id="420998"/>
    <lineage>
        <taxon>Bacteria</taxon>
        <taxon>Pseudomonadati</taxon>
        <taxon>Pseudomonadota</taxon>
        <taxon>Alphaproteobacteria</taxon>
        <taxon>Rhodobacterales</taxon>
        <taxon>Roseobacteraceae</taxon>
        <taxon>Jannaschia</taxon>
    </lineage>
</organism>
<dbReference type="InterPro" id="IPR050769">
    <property type="entry name" value="NAT_camello-type"/>
</dbReference>
<gene>
    <name evidence="3" type="ORF">JDO7802_00192</name>
</gene>
<dbReference type="InterPro" id="IPR016181">
    <property type="entry name" value="Acyl_CoA_acyltransferase"/>
</dbReference>
<dbReference type="InterPro" id="IPR000182">
    <property type="entry name" value="GNAT_dom"/>
</dbReference>
<dbReference type="PROSITE" id="PS51186">
    <property type="entry name" value="GNAT"/>
    <property type="match status" value="1"/>
</dbReference>
<dbReference type="PANTHER" id="PTHR13947:SF37">
    <property type="entry name" value="LD18367P"/>
    <property type="match status" value="1"/>
</dbReference>
<dbReference type="OrthoDB" id="9789603at2"/>
<dbReference type="PANTHER" id="PTHR13947">
    <property type="entry name" value="GNAT FAMILY N-ACETYLTRANSFERASE"/>
    <property type="match status" value="1"/>
</dbReference>
<dbReference type="RefSeq" id="WP_055081822.1">
    <property type="nucleotide sequence ID" value="NZ_CXSU01000005.1"/>
</dbReference>
<proteinExistence type="predicted"/>
<evidence type="ECO:0000313" key="3">
    <source>
        <dbReference type="EMBL" id="CTQ48190.1"/>
    </source>
</evidence>
<name>A0A0M6YDY4_9RHOB</name>
<accession>A0A0M6YDY4</accession>
<dbReference type="CDD" id="cd04301">
    <property type="entry name" value="NAT_SF"/>
    <property type="match status" value="1"/>
</dbReference>
<keyword evidence="4" id="KW-1185">Reference proteome</keyword>
<feature type="domain" description="N-acetyltransferase" evidence="2">
    <location>
        <begin position="2"/>
        <end position="154"/>
    </location>
</feature>